<accession>A0ABQ9TAX7</accession>
<evidence type="ECO:0000256" key="5">
    <source>
        <dbReference type="ARBA" id="ARBA00022737"/>
    </source>
</evidence>
<keyword evidence="3" id="KW-0336">GPI-anchor</keyword>
<dbReference type="InterPro" id="IPR007110">
    <property type="entry name" value="Ig-like_dom"/>
</dbReference>
<dbReference type="InterPro" id="IPR013783">
    <property type="entry name" value="Ig-like_fold"/>
</dbReference>
<evidence type="ECO:0000256" key="1">
    <source>
        <dbReference type="ARBA" id="ARBA00004609"/>
    </source>
</evidence>
<dbReference type="InterPro" id="IPR013098">
    <property type="entry name" value="Ig_I-set"/>
</dbReference>
<dbReference type="Gene3D" id="2.60.40.10">
    <property type="entry name" value="Immunoglobulins"/>
    <property type="match status" value="3"/>
</dbReference>
<keyword evidence="15" id="KW-1185">Reference proteome</keyword>
<evidence type="ECO:0000313" key="15">
    <source>
        <dbReference type="Proteomes" id="UP001266305"/>
    </source>
</evidence>
<evidence type="ECO:0000313" key="14">
    <source>
        <dbReference type="EMBL" id="KAK2081899.1"/>
    </source>
</evidence>
<name>A0ABQ9TAX7_SAGOE</name>
<feature type="domain" description="Ig-like" evidence="13">
    <location>
        <begin position="259"/>
        <end position="341"/>
    </location>
</feature>
<dbReference type="InterPro" id="IPR013151">
    <property type="entry name" value="Immunoglobulin_dom"/>
</dbReference>
<dbReference type="PROSITE" id="PS50835">
    <property type="entry name" value="IG_LIKE"/>
    <property type="match status" value="3"/>
</dbReference>
<sequence>MKPTPSPSSTKVLTPLQNAPTPFTCLAFPLLGHLPGRSSEEAAPFWPRSGELVFRGGQAEAGFGGGRLDLEESARFSPPCASRSLLVHRSVPAPAQHPTHFLCSPWGRVPCGCRSSGKLWLSRMGVCGYLFLPWKCLVVVSLRLLFLVPTGVPVRSRDATFPKAMDNVTVRQGESATLRCTIDNPVTRVAWLNRSTILYAGNDKWCLDPHVVLLSNTQTQYSIEIQNVDVYVEGPYTCSVQTDNHPKTSRVHLIVQVSPKIVEISSDISIKEGNNISLSCIAAGRPEPTVTWRHISPKAVGFVSEDEYLEIQGITREQSGDYECSASNDVAAPVVQRVKVTVNYPPYISEATGTGVPVGQKGTLQCEASAVPSAEFQWYKDDKRLIEGKKGVKVENRPFLSKLIFFNVSEHDYGNYTCVASDKLGHTNASIMLSEVKTTALTPWKGPGAISEVSNGTSRRAGCVWLLPLLVLHLLLKF</sequence>
<dbReference type="PANTHER" id="PTHR42757">
    <property type="entry name" value="IGLON FAMILY OF IMMUNOGLOBULIN SUPERFAMILY-RELATED"/>
    <property type="match status" value="1"/>
</dbReference>
<dbReference type="Pfam" id="PF00047">
    <property type="entry name" value="ig"/>
    <property type="match status" value="1"/>
</dbReference>
<evidence type="ECO:0000256" key="11">
    <source>
        <dbReference type="ARBA" id="ARBA00023319"/>
    </source>
</evidence>
<gene>
    <name evidence="14" type="ORF">P7K49_040036</name>
</gene>
<keyword evidence="5" id="KW-0677">Repeat</keyword>
<evidence type="ECO:0000256" key="8">
    <source>
        <dbReference type="ARBA" id="ARBA00023157"/>
    </source>
</evidence>
<comment type="caution">
    <text evidence="14">The sequence shown here is derived from an EMBL/GenBank/DDBJ whole genome shotgun (WGS) entry which is preliminary data.</text>
</comment>
<feature type="domain" description="Ig-like" evidence="13">
    <location>
        <begin position="345"/>
        <end position="434"/>
    </location>
</feature>
<evidence type="ECO:0000256" key="10">
    <source>
        <dbReference type="ARBA" id="ARBA00023288"/>
    </source>
</evidence>
<comment type="subcellular location">
    <subcellularLocation>
        <location evidence="1">Cell membrane</location>
        <topology evidence="1">Lipid-anchor</topology>
        <topology evidence="1">GPI-anchor</topology>
    </subcellularLocation>
</comment>
<dbReference type="SMART" id="SM00408">
    <property type="entry name" value="IGc2"/>
    <property type="match status" value="3"/>
</dbReference>
<dbReference type="InterPro" id="IPR003599">
    <property type="entry name" value="Ig_sub"/>
</dbReference>
<evidence type="ECO:0000256" key="7">
    <source>
        <dbReference type="ARBA" id="ARBA00023136"/>
    </source>
</evidence>
<keyword evidence="2" id="KW-1003">Cell membrane</keyword>
<evidence type="ECO:0000256" key="9">
    <source>
        <dbReference type="ARBA" id="ARBA00023180"/>
    </source>
</evidence>
<keyword evidence="8" id="KW-1015">Disulfide bond</keyword>
<keyword evidence="6" id="KW-0130">Cell adhesion</keyword>
<keyword evidence="7" id="KW-0472">Membrane</keyword>
<dbReference type="InterPro" id="IPR050876">
    <property type="entry name" value="IgLON_domain"/>
</dbReference>
<evidence type="ECO:0000256" key="4">
    <source>
        <dbReference type="ARBA" id="ARBA00022729"/>
    </source>
</evidence>
<organism evidence="14 15">
    <name type="scientific">Saguinus oedipus</name>
    <name type="common">Cotton-top tamarin</name>
    <name type="synonym">Oedipomidas oedipus</name>
    <dbReference type="NCBI Taxonomy" id="9490"/>
    <lineage>
        <taxon>Eukaryota</taxon>
        <taxon>Metazoa</taxon>
        <taxon>Chordata</taxon>
        <taxon>Craniata</taxon>
        <taxon>Vertebrata</taxon>
        <taxon>Euteleostomi</taxon>
        <taxon>Mammalia</taxon>
        <taxon>Eutheria</taxon>
        <taxon>Euarchontoglires</taxon>
        <taxon>Primates</taxon>
        <taxon>Haplorrhini</taxon>
        <taxon>Platyrrhini</taxon>
        <taxon>Cebidae</taxon>
        <taxon>Callitrichinae</taxon>
        <taxon>Saguinus</taxon>
    </lineage>
</organism>
<keyword evidence="4" id="KW-0732">Signal</keyword>
<dbReference type="EMBL" id="JASSZA010000049">
    <property type="protein sequence ID" value="KAK2081899.1"/>
    <property type="molecule type" value="Genomic_DNA"/>
</dbReference>
<dbReference type="InterPro" id="IPR003598">
    <property type="entry name" value="Ig_sub2"/>
</dbReference>
<dbReference type="InterPro" id="IPR036179">
    <property type="entry name" value="Ig-like_dom_sf"/>
</dbReference>
<protein>
    <recommendedName>
        <fullName evidence="13">Ig-like domain-containing protein</fullName>
    </recommendedName>
</protein>
<keyword evidence="9" id="KW-0325">Glycoprotein</keyword>
<comment type="similarity">
    <text evidence="12">Belongs to the immunoglobulin superfamily. IgLON family.</text>
</comment>
<reference evidence="14 15" key="1">
    <citation type="submission" date="2023-05" db="EMBL/GenBank/DDBJ databases">
        <title>B98-5 Cell Line De Novo Hybrid Assembly: An Optical Mapping Approach.</title>
        <authorList>
            <person name="Kananen K."/>
            <person name="Auerbach J.A."/>
            <person name="Kautto E."/>
            <person name="Blachly J.S."/>
        </authorList>
    </citation>
    <scope>NUCLEOTIDE SEQUENCE [LARGE SCALE GENOMIC DNA]</scope>
    <source>
        <strain evidence="14">B95-8</strain>
        <tissue evidence="14">Cell line</tissue>
    </source>
</reference>
<dbReference type="SMART" id="SM00409">
    <property type="entry name" value="IG"/>
    <property type="match status" value="3"/>
</dbReference>
<evidence type="ECO:0000256" key="6">
    <source>
        <dbReference type="ARBA" id="ARBA00022889"/>
    </source>
</evidence>
<evidence type="ECO:0000256" key="12">
    <source>
        <dbReference type="ARBA" id="ARBA00037995"/>
    </source>
</evidence>
<evidence type="ECO:0000256" key="2">
    <source>
        <dbReference type="ARBA" id="ARBA00022475"/>
    </source>
</evidence>
<feature type="domain" description="Ig-like" evidence="13">
    <location>
        <begin position="162"/>
        <end position="249"/>
    </location>
</feature>
<dbReference type="PANTHER" id="PTHR42757:SF9">
    <property type="entry name" value="NEUROTRIMIN"/>
    <property type="match status" value="1"/>
</dbReference>
<proteinExistence type="inferred from homology"/>
<dbReference type="SUPFAM" id="SSF48726">
    <property type="entry name" value="Immunoglobulin"/>
    <property type="match status" value="3"/>
</dbReference>
<keyword evidence="10" id="KW-0449">Lipoprotein</keyword>
<keyword evidence="11" id="KW-0393">Immunoglobulin domain</keyword>
<evidence type="ECO:0000259" key="13">
    <source>
        <dbReference type="PROSITE" id="PS50835"/>
    </source>
</evidence>
<dbReference type="Pfam" id="PF07679">
    <property type="entry name" value="I-set"/>
    <property type="match status" value="1"/>
</dbReference>
<evidence type="ECO:0000256" key="3">
    <source>
        <dbReference type="ARBA" id="ARBA00022622"/>
    </source>
</evidence>
<dbReference type="Pfam" id="PF13927">
    <property type="entry name" value="Ig_3"/>
    <property type="match status" value="1"/>
</dbReference>
<dbReference type="Proteomes" id="UP001266305">
    <property type="component" value="Unassembled WGS sequence"/>
</dbReference>